<dbReference type="Pfam" id="PF01565">
    <property type="entry name" value="FAD_binding_4"/>
    <property type="match status" value="1"/>
</dbReference>
<sequence length="402" mass="42631">MASFTPGSAQEVLNIVRWAAGEESPLEVLGHGSKRGIGRPAQAEHTLDLSHLTGVTLYEPEELVLSAKAGTPLAELRDLLARNNQQFAFEPMDYGPLLGGPSGRGTVGGALATNLSGPRRIKAGAARDHVLGVHAVSGRGEAFKSGGRVVKNVTGYDLSKALAGSWGTLAVVTDVTFKVLPAPETEKTVAIMGLDDAQAASAMAEAMGSSAEVSGAAHLPVTVVGRFLGGTFSSQPRTVLRVEGVGPSVDYRIDLVARLMRPHGQAEVQEPLQSRALWREIRDCKPFADNTPAPVWRVSIAPTEGHRLVDAFRRAAGANAYYDWQGGLVWLRMEADPEAEILRKLIAHFGGGHATLIRAAPALRSAVPVFHPQPPALAALASRLKEQFDPQNILNPGRMAAN</sequence>
<dbReference type="GO" id="GO:0003824">
    <property type="term" value="F:catalytic activity"/>
    <property type="evidence" value="ECO:0007669"/>
    <property type="project" value="InterPro"/>
</dbReference>
<dbReference type="EMBL" id="CP000390">
    <property type="protein sequence ID" value="ABG61767.1"/>
    <property type="molecule type" value="Genomic_DNA"/>
</dbReference>
<proteinExistence type="predicted"/>
<dbReference type="InterPro" id="IPR006094">
    <property type="entry name" value="Oxid_FAD_bind_N"/>
</dbReference>
<reference evidence="4" key="1">
    <citation type="submission" date="2006-06" db="EMBL/GenBank/DDBJ databases">
        <title>Complete sequence of chromosome of Chelativorans sp. BNC1.</title>
        <authorList>
            <consortium name="US DOE Joint Genome Institute"/>
            <person name="Copeland A."/>
            <person name="Lucas S."/>
            <person name="Lapidus A."/>
            <person name="Barry K."/>
            <person name="Detter J.C."/>
            <person name="Glavina del Rio T."/>
            <person name="Hammon N."/>
            <person name="Israni S."/>
            <person name="Dalin E."/>
            <person name="Tice H."/>
            <person name="Pitluck S."/>
            <person name="Chertkov O."/>
            <person name="Brettin T."/>
            <person name="Bruce D."/>
            <person name="Han C."/>
            <person name="Tapia R."/>
            <person name="Gilna P."/>
            <person name="Schmutz J."/>
            <person name="Larimer F."/>
            <person name="Land M."/>
            <person name="Hauser L."/>
            <person name="Kyrpides N."/>
            <person name="Mikhailova N."/>
            <person name="Richardson P."/>
        </authorList>
    </citation>
    <scope>NUCLEOTIDE SEQUENCE</scope>
    <source>
        <strain evidence="4">BNC1</strain>
    </source>
</reference>
<dbReference type="PANTHER" id="PTHR11748">
    <property type="entry name" value="D-LACTATE DEHYDROGENASE"/>
    <property type="match status" value="1"/>
</dbReference>
<dbReference type="eggNOG" id="COG0277">
    <property type="taxonomic scope" value="Bacteria"/>
</dbReference>
<dbReference type="InterPro" id="IPR016164">
    <property type="entry name" value="FAD-linked_Oxase-like_C"/>
</dbReference>
<evidence type="ECO:0000256" key="1">
    <source>
        <dbReference type="ARBA" id="ARBA00022630"/>
    </source>
</evidence>
<dbReference type="InterPro" id="IPR036318">
    <property type="entry name" value="FAD-bd_PCMH-like_sf"/>
</dbReference>
<keyword evidence="1" id="KW-0285">Flavoprotein</keyword>
<dbReference type="InterPro" id="IPR016169">
    <property type="entry name" value="FAD-bd_PCMH_sub2"/>
</dbReference>
<evidence type="ECO:0000313" key="4">
    <source>
        <dbReference type="EMBL" id="ABG61767.1"/>
    </source>
</evidence>
<dbReference type="HOGENOM" id="CLU_017779_0_0_5"/>
<gene>
    <name evidence="4" type="ordered locus">Meso_0363</name>
</gene>
<feature type="domain" description="FAD-binding PCMH-type" evidence="3">
    <location>
        <begin position="1"/>
        <end position="182"/>
    </location>
</feature>
<dbReference type="AlphaFoldDB" id="Q11LF8"/>
<dbReference type="OrthoDB" id="9811557at2"/>
<keyword evidence="2" id="KW-0274">FAD</keyword>
<organism evidence="4">
    <name type="scientific">Chelativorans sp. (strain BNC1)</name>
    <dbReference type="NCBI Taxonomy" id="266779"/>
    <lineage>
        <taxon>Bacteria</taxon>
        <taxon>Pseudomonadati</taxon>
        <taxon>Pseudomonadota</taxon>
        <taxon>Alphaproteobacteria</taxon>
        <taxon>Hyphomicrobiales</taxon>
        <taxon>Phyllobacteriaceae</taxon>
        <taxon>Chelativorans</taxon>
    </lineage>
</organism>
<dbReference type="Gene3D" id="3.30.465.10">
    <property type="match status" value="1"/>
</dbReference>
<dbReference type="GO" id="GO:0071949">
    <property type="term" value="F:FAD binding"/>
    <property type="evidence" value="ECO:0007669"/>
    <property type="project" value="InterPro"/>
</dbReference>
<dbReference type="InterPro" id="IPR016166">
    <property type="entry name" value="FAD-bd_PCMH"/>
</dbReference>
<protein>
    <submittedName>
        <fullName evidence="4">FAD linked oxidase-like protein</fullName>
    </submittedName>
</protein>
<name>Q11LF8_CHESB</name>
<evidence type="ECO:0000259" key="3">
    <source>
        <dbReference type="PROSITE" id="PS51387"/>
    </source>
</evidence>
<dbReference type="SUPFAM" id="SSF56176">
    <property type="entry name" value="FAD-binding/transporter-associated domain-like"/>
    <property type="match status" value="1"/>
</dbReference>
<dbReference type="PANTHER" id="PTHR11748:SF103">
    <property type="entry name" value="GLYCOLATE OXIDASE SUBUNIT GLCE"/>
    <property type="match status" value="1"/>
</dbReference>
<dbReference type="PROSITE" id="PS51387">
    <property type="entry name" value="FAD_PCMH"/>
    <property type="match status" value="1"/>
</dbReference>
<dbReference type="SUPFAM" id="SSF55103">
    <property type="entry name" value="FAD-linked oxidases, C-terminal domain"/>
    <property type="match status" value="1"/>
</dbReference>
<evidence type="ECO:0000256" key="2">
    <source>
        <dbReference type="ARBA" id="ARBA00022827"/>
    </source>
</evidence>
<accession>Q11LF8</accession>
<dbReference type="KEGG" id="mes:Meso_0363"/>
<dbReference type="STRING" id="266779.Meso_0363"/>